<protein>
    <recommendedName>
        <fullName evidence="3">SnoaL-like domain-containing protein</fullName>
    </recommendedName>
</protein>
<evidence type="ECO:0000313" key="1">
    <source>
        <dbReference type="EMBL" id="KZL16821.1"/>
    </source>
</evidence>
<dbReference type="STRING" id="989403.SAMN05421798_11624"/>
<proteinExistence type="predicted"/>
<organism evidence="1 2">
    <name type="scientific">Pseudovibrio axinellae</name>
    <dbReference type="NCBI Taxonomy" id="989403"/>
    <lineage>
        <taxon>Bacteria</taxon>
        <taxon>Pseudomonadati</taxon>
        <taxon>Pseudomonadota</taxon>
        <taxon>Alphaproteobacteria</taxon>
        <taxon>Hyphomicrobiales</taxon>
        <taxon>Stappiaceae</taxon>
        <taxon>Pseudovibrio</taxon>
    </lineage>
</organism>
<gene>
    <name evidence="1" type="ORF">PsAD2_03293</name>
</gene>
<dbReference type="InterPro" id="IPR032710">
    <property type="entry name" value="NTF2-like_dom_sf"/>
</dbReference>
<dbReference type="EMBL" id="LMCB01000043">
    <property type="protein sequence ID" value="KZL16821.1"/>
    <property type="molecule type" value="Genomic_DNA"/>
</dbReference>
<evidence type="ECO:0000313" key="2">
    <source>
        <dbReference type="Proteomes" id="UP000076577"/>
    </source>
</evidence>
<evidence type="ECO:0008006" key="3">
    <source>
        <dbReference type="Google" id="ProtNLM"/>
    </source>
</evidence>
<dbReference type="PATRIC" id="fig|989403.3.peg.3539"/>
<dbReference type="OrthoDB" id="7707694at2"/>
<dbReference type="AlphaFoldDB" id="A0A165WRN3"/>
<dbReference type="Gene3D" id="3.10.450.50">
    <property type="match status" value="1"/>
</dbReference>
<sequence length="175" mass="19142">MDIRELNKTSLTPLSNMSVIEKYFAAVKEMDAHAVKGEKFDTDAIMELWHSGGKLSIHGKESIGEKNYAKHDEIAGFYQNRARGVDGMLATNLSKVNVANAKNDEHIVVSGLRYIINKNGEGLQAPFTHNFRLQDGRISFLDIHVGTPGKTELAPVGALSIDDLGSLSAMAWMVA</sequence>
<dbReference type="Proteomes" id="UP000076577">
    <property type="component" value="Unassembled WGS sequence"/>
</dbReference>
<dbReference type="RefSeq" id="WP_068008209.1">
    <property type="nucleotide sequence ID" value="NZ_FOFM01000016.1"/>
</dbReference>
<dbReference type="SUPFAM" id="SSF54427">
    <property type="entry name" value="NTF2-like"/>
    <property type="match status" value="1"/>
</dbReference>
<accession>A0A165WRN3</accession>
<reference evidence="1 2" key="1">
    <citation type="journal article" date="2016" name="Front. Microbiol.">
        <title>Comparative Genomic Analysis Reveals a Diverse Repertoire of Genes Involved in Prokaryote-Eukaryote Interactions within the Pseudovibrio Genus.</title>
        <authorList>
            <person name="Romano S."/>
            <person name="Fernandez-Guerra A."/>
            <person name="Reen F.J."/>
            <person name="Glockner F.O."/>
            <person name="Crowley S.P."/>
            <person name="O'Sullivan O."/>
            <person name="Cotter P.D."/>
            <person name="Adams C."/>
            <person name="Dobson A.D."/>
            <person name="O'Gara F."/>
        </authorList>
    </citation>
    <scope>NUCLEOTIDE SEQUENCE [LARGE SCALE GENOMIC DNA]</scope>
    <source>
        <strain evidence="1 2">Ad2</strain>
    </source>
</reference>
<name>A0A165WRN3_9HYPH</name>
<keyword evidence="2" id="KW-1185">Reference proteome</keyword>
<comment type="caution">
    <text evidence="1">The sequence shown here is derived from an EMBL/GenBank/DDBJ whole genome shotgun (WGS) entry which is preliminary data.</text>
</comment>